<accession>A0A9Q5ZGK5</accession>
<dbReference type="AlphaFoldDB" id="A0A9Q5ZGK5"/>
<reference evidence="1 2" key="1">
    <citation type="submission" date="2015-02" db="EMBL/GenBank/DDBJ databases">
        <title>Nostoc linckia genome annotation.</title>
        <authorList>
            <person name="Zhou Z."/>
        </authorList>
    </citation>
    <scope>NUCLEOTIDE SEQUENCE [LARGE SCALE GENOMIC DNA]</scope>
    <source>
        <strain evidence="2">z8</strain>
    </source>
</reference>
<comment type="caution">
    <text evidence="1">The sequence shown here is derived from an EMBL/GenBank/DDBJ whole genome shotgun (WGS) entry which is preliminary data.</text>
</comment>
<dbReference type="EMBL" id="LAHD01000002">
    <property type="protein sequence ID" value="PHK07203.1"/>
    <property type="molecule type" value="Genomic_DNA"/>
</dbReference>
<gene>
    <name evidence="1" type="ORF">VF08_00930</name>
</gene>
<evidence type="ECO:0000313" key="1">
    <source>
        <dbReference type="EMBL" id="PHK07203.1"/>
    </source>
</evidence>
<name>A0A9Q5ZGK5_NOSLI</name>
<dbReference type="GeneID" id="57092130"/>
<organism evidence="1 2">
    <name type="scientific">Nostoc linckia z8</name>
    <dbReference type="NCBI Taxonomy" id="1628746"/>
    <lineage>
        <taxon>Bacteria</taxon>
        <taxon>Bacillati</taxon>
        <taxon>Cyanobacteriota</taxon>
        <taxon>Cyanophyceae</taxon>
        <taxon>Nostocales</taxon>
        <taxon>Nostocaceae</taxon>
        <taxon>Nostoc</taxon>
    </lineage>
</organism>
<dbReference type="RefSeq" id="WP_099065941.1">
    <property type="nucleotide sequence ID" value="NZ_LAHD01000002.1"/>
</dbReference>
<proteinExistence type="predicted"/>
<evidence type="ECO:0000313" key="2">
    <source>
        <dbReference type="Proteomes" id="UP000222310"/>
    </source>
</evidence>
<dbReference type="Proteomes" id="UP000222310">
    <property type="component" value="Unassembled WGS sequence"/>
</dbReference>
<sequence length="181" mass="21102">MIDLEQMITNAYTRHLADLEAKKQERIAEEERKKQTAIAKFREVFDPVFAADLQNAMGIEFDSDSRRTFATFTYQDTKICIFRYSDDMWEVETSKGETFGAKPSEIVDRLLATMGRIREEFQPKRLTPEEALEALIFALSQSEYVYSHRFEFQNSDKFGEDLKTVVCLLQKLSDEIQPKSE</sequence>
<protein>
    <submittedName>
        <fullName evidence="1">Uncharacterized protein</fullName>
    </submittedName>
</protein>